<reference evidence="8 9" key="1">
    <citation type="submission" date="2019-06" db="EMBL/GenBank/DDBJ databases">
        <title>Wine fermentation using esterase from Monascus purpureus.</title>
        <authorList>
            <person name="Geng C."/>
            <person name="Zhang Y."/>
        </authorList>
    </citation>
    <scope>NUCLEOTIDE SEQUENCE [LARGE SCALE GENOMIC DNA]</scope>
    <source>
        <strain evidence="8">HQ1</strain>
    </source>
</reference>
<dbReference type="GO" id="GO:0003677">
    <property type="term" value="F:DNA binding"/>
    <property type="evidence" value="ECO:0007669"/>
    <property type="project" value="UniProtKB-KW"/>
</dbReference>
<dbReference type="PROSITE" id="PS00463">
    <property type="entry name" value="ZN2_CY6_FUNGAL_1"/>
    <property type="match status" value="1"/>
</dbReference>
<dbReference type="PANTHER" id="PTHR43374">
    <property type="entry name" value="FLAVIN PRENYLTRANSFERASE"/>
    <property type="match status" value="1"/>
</dbReference>
<dbReference type="Gene3D" id="4.10.240.10">
    <property type="entry name" value="Zn(2)-C6 fungal-type DNA-binding domain"/>
    <property type="match status" value="1"/>
</dbReference>
<dbReference type="InterPro" id="IPR036864">
    <property type="entry name" value="Zn2-C6_fun-type_DNA-bd_sf"/>
</dbReference>
<gene>
    <name evidence="8" type="ORF">MPDQ_004428</name>
</gene>
<dbReference type="STRING" id="5098.A0A507QHD0"/>
<dbReference type="InterPro" id="IPR004507">
    <property type="entry name" value="UbiX-like"/>
</dbReference>
<dbReference type="EMBL" id="VIFY01000289">
    <property type="protein sequence ID" value="TQB67878.1"/>
    <property type="molecule type" value="Genomic_DNA"/>
</dbReference>
<keyword evidence="5" id="KW-0539">Nucleus</keyword>
<dbReference type="AlphaFoldDB" id="A0A507QHD0"/>
<feature type="domain" description="Zn(2)-C6 fungal-type" evidence="7">
    <location>
        <begin position="16"/>
        <end position="47"/>
    </location>
</feature>
<keyword evidence="4" id="KW-0804">Transcription</keyword>
<keyword evidence="9" id="KW-1185">Reference proteome</keyword>
<evidence type="ECO:0000313" key="9">
    <source>
        <dbReference type="Proteomes" id="UP000319663"/>
    </source>
</evidence>
<dbReference type="GO" id="GO:0006351">
    <property type="term" value="P:DNA-templated transcription"/>
    <property type="evidence" value="ECO:0007669"/>
    <property type="project" value="InterPro"/>
</dbReference>
<evidence type="ECO:0000259" key="7">
    <source>
        <dbReference type="PROSITE" id="PS50048"/>
    </source>
</evidence>
<dbReference type="GO" id="GO:0000981">
    <property type="term" value="F:DNA-binding transcription factor activity, RNA polymerase II-specific"/>
    <property type="evidence" value="ECO:0007669"/>
    <property type="project" value="InterPro"/>
</dbReference>
<sequence>MPPPYPIRRRPRECKTCLPCRASKVRCDRNVPCGNCVKRSQPANCVYGRPPPDSQPAAATTTTPTATSTDAPQLRFAQQHTSQSPARSASFNAHSDAPANPREPYPSLPASLRPHNAAPVSSEPISLPQEEWDQICSKVTAMEEIIDSLYKLVRLNNQSSLPREPQRSSQPPLPSSSRPLAEVEREREREPSPQPQTVYGPSALDPDSVHVGSRSALADILENSRASDEISQALPKGDLLADLALGNESAAYPFVDLWSSDPFNFNIAGVCGVLPDDQQCCRYLAFYRDIGVVLYPVLPDVSRLEQAAKQLLQGRARAGGIYRPDPDGPIKPFGVSLAFLGLFFAVLASGCQLSDAPRHERELTSWVYVSCSYHCLRMINYVAQPTLEVVQILLIISNVLSYNMNAGASYTLLGMTERLCMNLGLHVESTQYSGNQQDVRRRIWWAMAFQNSHFSLAYDRPSITMVSQPEIPFHRKSMPGYRSYFETLCRVIQLSLDVLRGRMTPPHPRGKYHEIREYQQRMQRILGEAVPHLRHREKCTTLADHIERSELQLHSSYVISVLCRSALDSSTSHLQSERQVAIREDCIASLISTIEAFVELHSINTHCSRSWISLQRTIASAFLLVANEHGQSHPRTWGLIEQLQAVLTDHISGAGAPSAGGTTLTTANHLTSSLQALGKVSAAFRAGKMKGSSSAVSTSTAAPGAPVVAAMGPPPTNSQGVLLPSPPSTEDNPATATSASTAPYSVAGRSSIASANTEGSSRSDWDMQNILGRVSEVMLFPRLDQE</sequence>
<keyword evidence="1" id="KW-0479">Metal-binding</keyword>
<dbReference type="InterPro" id="IPR007219">
    <property type="entry name" value="XnlR_reg_dom"/>
</dbReference>
<dbReference type="GO" id="GO:0016831">
    <property type="term" value="F:carboxy-lyase activity"/>
    <property type="evidence" value="ECO:0007669"/>
    <property type="project" value="TreeGrafter"/>
</dbReference>
<feature type="compositionally biased region" description="Polar residues" evidence="6">
    <location>
        <begin position="751"/>
        <end position="762"/>
    </location>
</feature>
<dbReference type="InterPro" id="IPR001138">
    <property type="entry name" value="Zn2Cys6_DnaBD"/>
</dbReference>
<feature type="region of interest" description="Disordered" evidence="6">
    <location>
        <begin position="706"/>
        <end position="764"/>
    </location>
</feature>
<evidence type="ECO:0000256" key="3">
    <source>
        <dbReference type="ARBA" id="ARBA00023125"/>
    </source>
</evidence>
<protein>
    <recommendedName>
        <fullName evidence="7">Zn(2)-C6 fungal-type domain-containing protein</fullName>
    </recommendedName>
</protein>
<feature type="compositionally biased region" description="Low complexity" evidence="6">
    <location>
        <begin position="55"/>
        <end position="73"/>
    </location>
</feature>
<proteinExistence type="predicted"/>
<keyword evidence="3" id="KW-0238">DNA-binding</keyword>
<dbReference type="Pfam" id="PF00172">
    <property type="entry name" value="Zn_clus"/>
    <property type="match status" value="1"/>
</dbReference>
<dbReference type="Pfam" id="PF04082">
    <property type="entry name" value="Fungal_trans"/>
    <property type="match status" value="1"/>
</dbReference>
<feature type="compositionally biased region" description="Basic and acidic residues" evidence="6">
    <location>
        <begin position="181"/>
        <end position="191"/>
    </location>
</feature>
<feature type="compositionally biased region" description="Polar residues" evidence="6">
    <location>
        <begin position="76"/>
        <end position="93"/>
    </location>
</feature>
<dbReference type="SUPFAM" id="SSF57701">
    <property type="entry name" value="Zn2/Cys6 DNA-binding domain"/>
    <property type="match status" value="1"/>
</dbReference>
<dbReference type="SMART" id="SM00066">
    <property type="entry name" value="GAL4"/>
    <property type="match status" value="1"/>
</dbReference>
<feature type="compositionally biased region" description="Low complexity" evidence="6">
    <location>
        <begin position="160"/>
        <end position="180"/>
    </location>
</feature>
<evidence type="ECO:0000313" key="8">
    <source>
        <dbReference type="EMBL" id="TQB67878.1"/>
    </source>
</evidence>
<feature type="region of interest" description="Disordered" evidence="6">
    <location>
        <begin position="38"/>
        <end position="125"/>
    </location>
</feature>
<dbReference type="GO" id="GO:0008270">
    <property type="term" value="F:zinc ion binding"/>
    <property type="evidence" value="ECO:0007669"/>
    <property type="project" value="InterPro"/>
</dbReference>
<dbReference type="PROSITE" id="PS50048">
    <property type="entry name" value="ZN2_CY6_FUNGAL_2"/>
    <property type="match status" value="1"/>
</dbReference>
<keyword evidence="2" id="KW-0805">Transcription regulation</keyword>
<evidence type="ECO:0000256" key="2">
    <source>
        <dbReference type="ARBA" id="ARBA00023015"/>
    </source>
</evidence>
<dbReference type="Proteomes" id="UP000319663">
    <property type="component" value="Unassembled WGS sequence"/>
</dbReference>
<dbReference type="CDD" id="cd12148">
    <property type="entry name" value="fungal_TF_MHR"/>
    <property type="match status" value="1"/>
</dbReference>
<feature type="region of interest" description="Disordered" evidence="6">
    <location>
        <begin position="160"/>
        <end position="207"/>
    </location>
</feature>
<evidence type="ECO:0000256" key="1">
    <source>
        <dbReference type="ARBA" id="ARBA00022723"/>
    </source>
</evidence>
<dbReference type="CDD" id="cd00067">
    <property type="entry name" value="GAL4"/>
    <property type="match status" value="1"/>
</dbReference>
<dbReference type="OrthoDB" id="1747771at2759"/>
<evidence type="ECO:0000256" key="6">
    <source>
        <dbReference type="SAM" id="MobiDB-lite"/>
    </source>
</evidence>
<accession>A0A507QHD0</accession>
<organism evidence="8 9">
    <name type="scientific">Monascus purpureus</name>
    <name type="common">Red mold</name>
    <name type="synonym">Monascus anka</name>
    <dbReference type="NCBI Taxonomy" id="5098"/>
    <lineage>
        <taxon>Eukaryota</taxon>
        <taxon>Fungi</taxon>
        <taxon>Dikarya</taxon>
        <taxon>Ascomycota</taxon>
        <taxon>Pezizomycotina</taxon>
        <taxon>Eurotiomycetes</taxon>
        <taxon>Eurotiomycetidae</taxon>
        <taxon>Eurotiales</taxon>
        <taxon>Aspergillaceae</taxon>
        <taxon>Monascus</taxon>
    </lineage>
</organism>
<evidence type="ECO:0000256" key="4">
    <source>
        <dbReference type="ARBA" id="ARBA00023163"/>
    </source>
</evidence>
<dbReference type="PANTHER" id="PTHR43374:SF1">
    <property type="entry name" value="FLAVIN PRENYLTRANSFERASE PAD1, MITOCHONDRIAL"/>
    <property type="match status" value="1"/>
</dbReference>
<evidence type="ECO:0000256" key="5">
    <source>
        <dbReference type="ARBA" id="ARBA00023242"/>
    </source>
</evidence>
<name>A0A507QHD0_MONPU</name>
<comment type="caution">
    <text evidence="8">The sequence shown here is derived from an EMBL/GenBank/DDBJ whole genome shotgun (WGS) entry which is preliminary data.</text>
</comment>